<evidence type="ECO:0008006" key="5">
    <source>
        <dbReference type="Google" id="ProtNLM"/>
    </source>
</evidence>
<evidence type="ECO:0000256" key="1">
    <source>
        <dbReference type="SAM" id="MobiDB-lite"/>
    </source>
</evidence>
<reference evidence="3 4" key="2">
    <citation type="submission" date="2019-02" db="EMBL/GenBank/DDBJ databases">
        <title>'Lichenibacterium ramalinii' gen. nov. sp. nov., 'Lichenibacterium minor' gen. nov. sp. nov.</title>
        <authorList>
            <person name="Pankratov T."/>
        </authorList>
    </citation>
    <scope>NUCLEOTIDE SEQUENCE [LARGE SCALE GENOMIC DNA]</scope>
    <source>
        <strain evidence="3 4">RmlP001</strain>
    </source>
</reference>
<evidence type="ECO:0000313" key="4">
    <source>
        <dbReference type="Proteomes" id="UP000289411"/>
    </source>
</evidence>
<feature type="region of interest" description="Disordered" evidence="1">
    <location>
        <begin position="290"/>
        <end position="316"/>
    </location>
</feature>
<feature type="region of interest" description="Disordered" evidence="1">
    <location>
        <begin position="1"/>
        <end position="28"/>
    </location>
</feature>
<organism evidence="3 4">
    <name type="scientific">Lichenibacterium ramalinae</name>
    <dbReference type="NCBI Taxonomy" id="2316527"/>
    <lineage>
        <taxon>Bacteria</taxon>
        <taxon>Pseudomonadati</taxon>
        <taxon>Pseudomonadota</taxon>
        <taxon>Alphaproteobacteria</taxon>
        <taxon>Hyphomicrobiales</taxon>
        <taxon>Lichenihabitantaceae</taxon>
        <taxon>Lichenibacterium</taxon>
    </lineage>
</organism>
<keyword evidence="4" id="KW-1185">Reference proteome</keyword>
<dbReference type="Proteomes" id="UP000289411">
    <property type="component" value="Unassembled WGS sequence"/>
</dbReference>
<comment type="caution">
    <text evidence="3">The sequence shown here is derived from an EMBL/GenBank/DDBJ whole genome shotgun (WGS) entry which is preliminary data.</text>
</comment>
<gene>
    <name evidence="3" type="ORF">D3272_13735</name>
</gene>
<dbReference type="EMBL" id="QYBC01000011">
    <property type="protein sequence ID" value="RYB04086.1"/>
    <property type="molecule type" value="Genomic_DNA"/>
</dbReference>
<dbReference type="SUPFAM" id="SSF158544">
    <property type="entry name" value="GspK insert domain-like"/>
    <property type="match status" value="1"/>
</dbReference>
<accession>A0A4Q2RC05</accession>
<sequence>MPSRESDVEGGPGRGRAGAHRRRTGRSRPGPAAGFALVVVVWGLGLVTLLGTMAIVGARNRARDAGDLAAIAQAAADAESAVDLGILRALAGDPPLRRPVPLGCNLPDGSAVRILVSREAGKVDLNASPLPLLARLFAGLTRDPARGAAVARAIVAFRTPGDDGLAPGQATAPRADGLPDGPKRAPFVTVLELDQVPGVPPDLVAAALPFVTVMAGSPEPDPDAAAPALLALLGLRPPDAARAGELPGAVASSGPVTVRAVARTLRGAVAVREALVDVGAGGSPYRIAEWRRGTPAPDEASATDPGAAPPCLRPDR</sequence>
<reference evidence="3 4" key="1">
    <citation type="submission" date="2018-09" db="EMBL/GenBank/DDBJ databases">
        <authorList>
            <person name="Grouzdev D.S."/>
            <person name="Krutkina M.S."/>
        </authorList>
    </citation>
    <scope>NUCLEOTIDE SEQUENCE [LARGE SCALE GENOMIC DNA]</scope>
    <source>
        <strain evidence="3 4">RmlP001</strain>
    </source>
</reference>
<feature type="transmembrane region" description="Helical" evidence="2">
    <location>
        <begin position="32"/>
        <end position="56"/>
    </location>
</feature>
<keyword evidence="2" id="KW-0812">Transmembrane</keyword>
<dbReference type="InterPro" id="IPR038072">
    <property type="entry name" value="GspK_central_sf"/>
</dbReference>
<dbReference type="OrthoDB" id="8453960at2"/>
<keyword evidence="2" id="KW-1133">Transmembrane helix</keyword>
<keyword evidence="2" id="KW-0472">Membrane</keyword>
<evidence type="ECO:0000313" key="3">
    <source>
        <dbReference type="EMBL" id="RYB04086.1"/>
    </source>
</evidence>
<protein>
    <recommendedName>
        <fullName evidence="5">General secretion pathway protein GspK</fullName>
    </recommendedName>
</protein>
<feature type="compositionally biased region" description="Pro residues" evidence="1">
    <location>
        <begin position="307"/>
        <end position="316"/>
    </location>
</feature>
<dbReference type="AlphaFoldDB" id="A0A4Q2RC05"/>
<feature type="compositionally biased region" description="Basic residues" evidence="1">
    <location>
        <begin position="17"/>
        <end position="26"/>
    </location>
</feature>
<name>A0A4Q2RC05_9HYPH</name>
<proteinExistence type="predicted"/>
<feature type="region of interest" description="Disordered" evidence="1">
    <location>
        <begin position="162"/>
        <end position="181"/>
    </location>
</feature>
<evidence type="ECO:0000256" key="2">
    <source>
        <dbReference type="SAM" id="Phobius"/>
    </source>
</evidence>